<dbReference type="InterPro" id="IPR001425">
    <property type="entry name" value="Arc/bac/fun_rhodopsins"/>
</dbReference>
<feature type="region of interest" description="Disordered" evidence="6">
    <location>
        <begin position="226"/>
        <end position="259"/>
    </location>
</feature>
<evidence type="ECO:0000256" key="3">
    <source>
        <dbReference type="ARBA" id="ARBA00022692"/>
    </source>
</evidence>
<dbReference type="GO" id="GO:0016020">
    <property type="term" value="C:membrane"/>
    <property type="evidence" value="ECO:0007669"/>
    <property type="project" value="UniProtKB-SubCell"/>
</dbReference>
<dbReference type="SUPFAM" id="SSF81321">
    <property type="entry name" value="Family A G protein-coupled receptor-like"/>
    <property type="match status" value="1"/>
</dbReference>
<dbReference type="EMBL" id="CP069188">
    <property type="protein sequence ID" value="QRV17170.1"/>
    <property type="molecule type" value="Genomic_DNA"/>
</dbReference>
<keyword evidence="3 7" id="KW-0812">Transmembrane</keyword>
<evidence type="ECO:0000313" key="9">
    <source>
        <dbReference type="Proteomes" id="UP000637819"/>
    </source>
</evidence>
<accession>A0A8T8E6S5</accession>
<dbReference type="SMART" id="SM01021">
    <property type="entry name" value="Bac_rhodopsin"/>
    <property type="match status" value="1"/>
</dbReference>
<evidence type="ECO:0000256" key="6">
    <source>
        <dbReference type="SAM" id="MobiDB-lite"/>
    </source>
</evidence>
<dbReference type="Proteomes" id="UP000637819">
    <property type="component" value="Chromosome"/>
</dbReference>
<comment type="subcellular location">
    <subcellularLocation>
        <location evidence="1">Membrane</location>
        <topology evidence="1">Multi-pass membrane protein</topology>
    </subcellularLocation>
</comment>
<keyword evidence="5 7" id="KW-0472">Membrane</keyword>
<dbReference type="RefSeq" id="WP_204749253.1">
    <property type="nucleotide sequence ID" value="NZ_CP069188.1"/>
</dbReference>
<sequence length="259" mass="27525">MIGELEMYRFSSYVTAVATLAFLGWVAKKPAGTRRYFLPAPIVCGTLSLAYFGMSIELLRVTTASGQPLPMSRYIDYFVATTIMIAVAGKVADATRRQLATLVALTVGWIGLSLGRYFLTGTAVLAANLGTAVVLGALLYVMIWPVTKRSGETSGERVLLYGKLRNLLILLWVAYLVIGVISRQGIGLLDAFGGIFAGAYLDVATRIGFGLLLLRGSDAMANFIDDTGSNGGSDESDGEVTFAEPSGDSDADPDIEPAD</sequence>
<dbReference type="GeneID" id="62875455"/>
<evidence type="ECO:0000256" key="4">
    <source>
        <dbReference type="ARBA" id="ARBA00022989"/>
    </source>
</evidence>
<dbReference type="KEGG" id="hsal:JMJ58_09985"/>
<dbReference type="OrthoDB" id="330248at2157"/>
<gene>
    <name evidence="8" type="ORF">JMJ58_09985</name>
</gene>
<feature type="transmembrane region" description="Helical" evidence="7">
    <location>
        <begin position="74"/>
        <end position="92"/>
    </location>
</feature>
<dbReference type="PRINTS" id="PR00251">
    <property type="entry name" value="BACTRLOPSIN"/>
</dbReference>
<evidence type="ECO:0000256" key="2">
    <source>
        <dbReference type="ARBA" id="ARBA00008130"/>
    </source>
</evidence>
<evidence type="ECO:0000256" key="7">
    <source>
        <dbReference type="SAM" id="Phobius"/>
    </source>
</evidence>
<keyword evidence="9" id="KW-1185">Reference proteome</keyword>
<dbReference type="AlphaFoldDB" id="A0A8T8E6S5"/>
<evidence type="ECO:0000256" key="1">
    <source>
        <dbReference type="ARBA" id="ARBA00004141"/>
    </source>
</evidence>
<feature type="transmembrane region" description="Helical" evidence="7">
    <location>
        <begin position="125"/>
        <end position="146"/>
    </location>
</feature>
<reference evidence="8 9" key="1">
    <citation type="submission" date="2021-01" db="EMBL/GenBank/DDBJ databases">
        <title>Genome Sequence and Methylation Pattern of Haloterrigena salifodinae BOL5-1, An Extremely Halophilic Archaeon from a Bolivian Salt Mine.</title>
        <authorList>
            <person name="DasSarma P."/>
            <person name="Anton B.P."/>
            <person name="DasSarma S.L."/>
            <person name="von Ehrenheim H.A.L."/>
            <person name="Martinez F.L."/>
            <person name="Guzman D."/>
            <person name="Roberts R.J."/>
            <person name="DasSarma S."/>
        </authorList>
    </citation>
    <scope>NUCLEOTIDE SEQUENCE [LARGE SCALE GENOMIC DNA]</scope>
    <source>
        <strain evidence="8 9">BOL5-1</strain>
    </source>
</reference>
<keyword evidence="4 7" id="KW-1133">Transmembrane helix</keyword>
<feature type="transmembrane region" description="Helical" evidence="7">
    <location>
        <begin position="99"/>
        <end position="119"/>
    </location>
</feature>
<dbReference type="Gene3D" id="1.20.1070.10">
    <property type="entry name" value="Rhodopsin 7-helix transmembrane proteins"/>
    <property type="match status" value="1"/>
</dbReference>
<feature type="transmembrane region" description="Helical" evidence="7">
    <location>
        <begin position="6"/>
        <end position="27"/>
    </location>
</feature>
<feature type="transmembrane region" description="Helical" evidence="7">
    <location>
        <begin position="36"/>
        <end position="54"/>
    </location>
</feature>
<protein>
    <submittedName>
        <fullName evidence="8">Bacteriorhodopsin</fullName>
    </submittedName>
</protein>
<name>A0A8T8E6S5_9EURY</name>
<evidence type="ECO:0000256" key="5">
    <source>
        <dbReference type="ARBA" id="ARBA00023136"/>
    </source>
</evidence>
<dbReference type="Pfam" id="PF01036">
    <property type="entry name" value="Bac_rhodopsin"/>
    <property type="match status" value="1"/>
</dbReference>
<evidence type="ECO:0000313" key="8">
    <source>
        <dbReference type="EMBL" id="QRV17170.1"/>
    </source>
</evidence>
<feature type="transmembrane region" description="Helical" evidence="7">
    <location>
        <begin position="167"/>
        <end position="186"/>
    </location>
</feature>
<feature type="transmembrane region" description="Helical" evidence="7">
    <location>
        <begin position="192"/>
        <end position="214"/>
    </location>
</feature>
<proteinExistence type="inferred from homology"/>
<organism evidence="8 9">
    <name type="scientific">Haloterrigena salifodinae</name>
    <dbReference type="NCBI Taxonomy" id="2675099"/>
    <lineage>
        <taxon>Archaea</taxon>
        <taxon>Methanobacteriati</taxon>
        <taxon>Methanobacteriota</taxon>
        <taxon>Stenosarchaea group</taxon>
        <taxon>Halobacteria</taxon>
        <taxon>Halobacteriales</taxon>
        <taxon>Natrialbaceae</taxon>
        <taxon>Haloterrigena</taxon>
    </lineage>
</organism>
<comment type="similarity">
    <text evidence="2">Belongs to the archaeal/bacterial/fungal opsin family.</text>
</comment>
<feature type="compositionally biased region" description="Acidic residues" evidence="6">
    <location>
        <begin position="247"/>
        <end position="259"/>
    </location>
</feature>